<accession>A0A9W8LDM3</accession>
<dbReference type="OrthoDB" id="5570013at2759"/>
<organism evidence="3 4">
    <name type="scientific">Coemansia interrupta</name>
    <dbReference type="NCBI Taxonomy" id="1126814"/>
    <lineage>
        <taxon>Eukaryota</taxon>
        <taxon>Fungi</taxon>
        <taxon>Fungi incertae sedis</taxon>
        <taxon>Zoopagomycota</taxon>
        <taxon>Kickxellomycotina</taxon>
        <taxon>Kickxellomycetes</taxon>
        <taxon>Kickxellales</taxon>
        <taxon>Kickxellaceae</taxon>
        <taxon>Coemansia</taxon>
    </lineage>
</organism>
<keyword evidence="4" id="KW-1185">Reference proteome</keyword>
<protein>
    <recommendedName>
        <fullName evidence="5">Adhesin domain-containing protein</fullName>
    </recommendedName>
</protein>
<name>A0A9W8LDM3_9FUNG</name>
<feature type="region of interest" description="Disordered" evidence="1">
    <location>
        <begin position="100"/>
        <end position="139"/>
    </location>
</feature>
<comment type="caution">
    <text evidence="3">The sequence shown here is derived from an EMBL/GenBank/DDBJ whole genome shotgun (WGS) entry which is preliminary data.</text>
</comment>
<evidence type="ECO:0000313" key="3">
    <source>
        <dbReference type="EMBL" id="KAJ2777234.1"/>
    </source>
</evidence>
<reference evidence="3" key="1">
    <citation type="submission" date="2022-07" db="EMBL/GenBank/DDBJ databases">
        <title>Phylogenomic reconstructions and comparative analyses of Kickxellomycotina fungi.</title>
        <authorList>
            <person name="Reynolds N.K."/>
            <person name="Stajich J.E."/>
            <person name="Barry K."/>
            <person name="Grigoriev I.V."/>
            <person name="Crous P."/>
            <person name="Smith M.E."/>
        </authorList>
    </citation>
    <scope>NUCLEOTIDE SEQUENCE</scope>
    <source>
        <strain evidence="3">BCRC 34489</strain>
    </source>
</reference>
<keyword evidence="2" id="KW-0472">Membrane</keyword>
<dbReference type="AlphaFoldDB" id="A0A9W8LDM3"/>
<keyword evidence="2" id="KW-1133">Transmembrane helix</keyword>
<evidence type="ECO:0000256" key="1">
    <source>
        <dbReference type="SAM" id="MobiDB-lite"/>
    </source>
</evidence>
<gene>
    <name evidence="3" type="ORF">GGI15_004573</name>
</gene>
<sequence>MSHQKKHTRRGNGIGKRRSQQQLHQAHHSQPQPQQSHEPEEFPPLSDASDHQPMPPPYSANTLISISQDEFYHPASFPGYTAVQLANGEETQSLLPRVSHARTGDRYQQQQQQPGGFGRARTHIRRAVRRPRGRSSSSPCARCCGWLLGCICFALGAIIVGMFIAAVLFVSRHAFPPSWDWQCLPDSLVVHTDRSFTFALSAASQQPLRIESIDGISVSEIHVLRTEAGSKDASVTVHAIVEASRGAAPDLVSIEHDDRLLTVRAVRSRWQWPRECVRAKLLVHVPVHADHLPQLSKLHIQTGFGQLHALDLGTLALGDLHVQMGSGSALLRDIGVLGGVRVITTNGRINATGVAAGDGAAEFVSTNAALTLEGVRASDVSIATTNGMIRAANVLAARRVVLRTANAPLVLQRVEGGHGVQAVTSNGSIRGTVAASSGTVGLTTTNAAVNVQVEGIGNATRTVRVASTNASVKA</sequence>
<evidence type="ECO:0008006" key="5">
    <source>
        <dbReference type="Google" id="ProtNLM"/>
    </source>
</evidence>
<feature type="compositionally biased region" description="Basic residues" evidence="1">
    <location>
        <begin position="120"/>
        <end position="133"/>
    </location>
</feature>
<feature type="transmembrane region" description="Helical" evidence="2">
    <location>
        <begin position="144"/>
        <end position="170"/>
    </location>
</feature>
<feature type="non-terminal residue" evidence="3">
    <location>
        <position position="474"/>
    </location>
</feature>
<keyword evidence="2" id="KW-0812">Transmembrane</keyword>
<feature type="compositionally biased region" description="Basic residues" evidence="1">
    <location>
        <begin position="1"/>
        <end position="19"/>
    </location>
</feature>
<feature type="compositionally biased region" description="Low complexity" evidence="1">
    <location>
        <begin position="20"/>
        <end position="36"/>
    </location>
</feature>
<evidence type="ECO:0000256" key="2">
    <source>
        <dbReference type="SAM" id="Phobius"/>
    </source>
</evidence>
<proteinExistence type="predicted"/>
<evidence type="ECO:0000313" key="4">
    <source>
        <dbReference type="Proteomes" id="UP001140172"/>
    </source>
</evidence>
<feature type="region of interest" description="Disordered" evidence="1">
    <location>
        <begin position="1"/>
        <end position="61"/>
    </location>
</feature>
<dbReference type="Proteomes" id="UP001140172">
    <property type="component" value="Unassembled WGS sequence"/>
</dbReference>
<dbReference type="EMBL" id="JANBUM010000432">
    <property type="protein sequence ID" value="KAJ2777234.1"/>
    <property type="molecule type" value="Genomic_DNA"/>
</dbReference>